<dbReference type="Gene3D" id="3.40.50.2300">
    <property type="match status" value="1"/>
</dbReference>
<dbReference type="GO" id="GO:0000160">
    <property type="term" value="P:phosphorelay signal transduction system"/>
    <property type="evidence" value="ECO:0007669"/>
    <property type="project" value="UniProtKB-KW"/>
</dbReference>
<dbReference type="InterPro" id="IPR016032">
    <property type="entry name" value="Sig_transdc_resp-reg_C-effctor"/>
</dbReference>
<dbReference type="Gene3D" id="1.10.10.10">
    <property type="entry name" value="Winged helix-like DNA-binding domain superfamily/Winged helix DNA-binding domain"/>
    <property type="match status" value="1"/>
</dbReference>
<proteinExistence type="predicted"/>
<dbReference type="EMBL" id="JAPDIA010000007">
    <property type="protein sequence ID" value="MDG0811414.1"/>
    <property type="molecule type" value="Genomic_DNA"/>
</dbReference>
<evidence type="ECO:0000256" key="3">
    <source>
        <dbReference type="ARBA" id="ARBA00023125"/>
    </source>
</evidence>
<feature type="domain" description="Response regulatory" evidence="6">
    <location>
        <begin position="2"/>
        <end position="116"/>
    </location>
</feature>
<dbReference type="InterPro" id="IPR011006">
    <property type="entry name" value="CheY-like_superfamily"/>
</dbReference>
<reference evidence="7" key="1">
    <citation type="submission" date="2022-10" db="EMBL/GenBank/DDBJ databases">
        <title>Comparative genomic analysis of Cohnella hashimotonis sp. nov., isolated from the International Space Station.</title>
        <authorList>
            <person name="Simpson A."/>
            <person name="Venkateswaran K."/>
        </authorList>
    </citation>
    <scope>NUCLEOTIDE SEQUENCE</scope>
    <source>
        <strain evidence="7">DSM 28161</strain>
    </source>
</reference>
<keyword evidence="3" id="KW-0238">DNA-binding</keyword>
<dbReference type="InterPro" id="IPR005158">
    <property type="entry name" value="BTAD"/>
</dbReference>
<dbReference type="SUPFAM" id="SSF48452">
    <property type="entry name" value="TPR-like"/>
    <property type="match status" value="1"/>
</dbReference>
<evidence type="ECO:0000313" key="7">
    <source>
        <dbReference type="EMBL" id="MDG0811414.1"/>
    </source>
</evidence>
<dbReference type="AlphaFoldDB" id="A0A9X4KUP6"/>
<sequence>MKVLIVDDEKAMHLIMKRMLAKIEGVEVVGSFGNTASAEAFLRDAAVDLIFIDINMPKESGMDFAQRLRASGRDVKLVFVTSHTEFALSAFDVYAYDFMVKPVVQERLQHTVRRAMAEASEHRGGPVRPTAPVPQVRVNGLGRMEIRGAQGELVKWKSSKSAELCAYLVLQRGSLVSRARLIEDIFGGMPRKNAEIYLNTTAYQLRKLLEAIGMKGSLHSDANHYALNLALAEVDIHRFEEGCREMAVIDGANLERAIDLERAYVGQLFGDLSYPWAWSEVERVSQMYASFVLRLSQTLLDRGDTQAAIRLLSKLSAHNELDEDTVKLYMKALAAQHNREALVRLFTKYSGVLQEELGVRPSIEVNQLYGQLLTQLEAVE</sequence>
<dbReference type="InterPro" id="IPR001789">
    <property type="entry name" value="Sig_transdc_resp-reg_receiver"/>
</dbReference>
<keyword evidence="8" id="KW-1185">Reference proteome</keyword>
<organism evidence="7 8">
    <name type="scientific">Cohnella rhizosphaerae</name>
    <dbReference type="NCBI Taxonomy" id="1457232"/>
    <lineage>
        <taxon>Bacteria</taxon>
        <taxon>Bacillati</taxon>
        <taxon>Bacillota</taxon>
        <taxon>Bacilli</taxon>
        <taxon>Bacillales</taxon>
        <taxon>Paenibacillaceae</taxon>
        <taxon>Cohnella</taxon>
    </lineage>
</organism>
<keyword evidence="2" id="KW-0805">Transcription regulation</keyword>
<evidence type="ECO:0000256" key="1">
    <source>
        <dbReference type="ARBA" id="ARBA00023012"/>
    </source>
</evidence>
<dbReference type="SUPFAM" id="SSF52172">
    <property type="entry name" value="CheY-like"/>
    <property type="match status" value="1"/>
</dbReference>
<dbReference type="InterPro" id="IPR036388">
    <property type="entry name" value="WH-like_DNA-bd_sf"/>
</dbReference>
<keyword evidence="4" id="KW-0804">Transcription</keyword>
<keyword evidence="5" id="KW-0597">Phosphoprotein</keyword>
<comment type="caution">
    <text evidence="7">The sequence shown here is derived from an EMBL/GenBank/DDBJ whole genome shotgun (WGS) entry which is preliminary data.</text>
</comment>
<evidence type="ECO:0000256" key="5">
    <source>
        <dbReference type="PROSITE-ProRule" id="PRU00169"/>
    </source>
</evidence>
<dbReference type="Pfam" id="PF03704">
    <property type="entry name" value="BTAD"/>
    <property type="match status" value="1"/>
</dbReference>
<name>A0A9X4KUP6_9BACL</name>
<dbReference type="Pfam" id="PF00072">
    <property type="entry name" value="Response_reg"/>
    <property type="match status" value="1"/>
</dbReference>
<evidence type="ECO:0000256" key="4">
    <source>
        <dbReference type="ARBA" id="ARBA00023163"/>
    </source>
</evidence>
<dbReference type="Gene3D" id="1.25.40.10">
    <property type="entry name" value="Tetratricopeptide repeat domain"/>
    <property type="match status" value="1"/>
</dbReference>
<dbReference type="InterPro" id="IPR011990">
    <property type="entry name" value="TPR-like_helical_dom_sf"/>
</dbReference>
<dbReference type="RefSeq" id="WP_277534018.1">
    <property type="nucleotide sequence ID" value="NZ_JAPDIA010000007.1"/>
</dbReference>
<gene>
    <name evidence="7" type="ORF">OMP40_20110</name>
</gene>
<evidence type="ECO:0000259" key="6">
    <source>
        <dbReference type="PROSITE" id="PS50110"/>
    </source>
</evidence>
<keyword evidence="1" id="KW-0902">Two-component regulatory system</keyword>
<dbReference type="InterPro" id="IPR051677">
    <property type="entry name" value="AfsR-DnrI-RedD_regulator"/>
</dbReference>
<evidence type="ECO:0000256" key="2">
    <source>
        <dbReference type="ARBA" id="ARBA00023015"/>
    </source>
</evidence>
<evidence type="ECO:0000313" key="8">
    <source>
        <dbReference type="Proteomes" id="UP001153404"/>
    </source>
</evidence>
<accession>A0A9X4KUP6</accession>
<dbReference type="SUPFAM" id="SSF46894">
    <property type="entry name" value="C-terminal effector domain of the bipartite response regulators"/>
    <property type="match status" value="1"/>
</dbReference>
<dbReference type="PANTHER" id="PTHR35807">
    <property type="entry name" value="TRANSCRIPTIONAL REGULATOR REDD-RELATED"/>
    <property type="match status" value="1"/>
</dbReference>
<dbReference type="PROSITE" id="PS50110">
    <property type="entry name" value="RESPONSE_REGULATORY"/>
    <property type="match status" value="1"/>
</dbReference>
<feature type="modified residue" description="4-aspartylphosphate" evidence="5">
    <location>
        <position position="53"/>
    </location>
</feature>
<dbReference type="Proteomes" id="UP001153404">
    <property type="component" value="Unassembled WGS sequence"/>
</dbReference>
<dbReference type="GO" id="GO:0003677">
    <property type="term" value="F:DNA binding"/>
    <property type="evidence" value="ECO:0007669"/>
    <property type="project" value="UniProtKB-KW"/>
</dbReference>
<protein>
    <submittedName>
        <fullName evidence="7">Response regulator</fullName>
    </submittedName>
</protein>
<dbReference type="GO" id="GO:0006355">
    <property type="term" value="P:regulation of DNA-templated transcription"/>
    <property type="evidence" value="ECO:0007669"/>
    <property type="project" value="InterPro"/>
</dbReference>
<dbReference type="SMART" id="SM01043">
    <property type="entry name" value="BTAD"/>
    <property type="match status" value="1"/>
</dbReference>
<dbReference type="SMART" id="SM00448">
    <property type="entry name" value="REC"/>
    <property type="match status" value="1"/>
</dbReference>
<dbReference type="PANTHER" id="PTHR35807:SF1">
    <property type="entry name" value="TRANSCRIPTIONAL REGULATOR REDD"/>
    <property type="match status" value="1"/>
</dbReference>